<accession>A0A840QH78</accession>
<dbReference type="Gene3D" id="1.25.40.10">
    <property type="entry name" value="Tetratricopeptide repeat domain"/>
    <property type="match status" value="2"/>
</dbReference>
<proteinExistence type="predicted"/>
<evidence type="ECO:0000313" key="2">
    <source>
        <dbReference type="Proteomes" id="UP000584374"/>
    </source>
</evidence>
<dbReference type="EMBL" id="JACHIW010000002">
    <property type="protein sequence ID" value="MBB5157999.1"/>
    <property type="molecule type" value="Genomic_DNA"/>
</dbReference>
<dbReference type="AlphaFoldDB" id="A0A840QH78"/>
<gene>
    <name evidence="1" type="ORF">BJ970_005598</name>
</gene>
<protein>
    <submittedName>
        <fullName evidence="1">Tetratricopeptide (TPR) repeat protein</fullName>
    </submittedName>
</protein>
<organism evidence="1 2">
    <name type="scientific">Saccharopolyspora phatthalungensis</name>
    <dbReference type="NCBI Taxonomy" id="664693"/>
    <lineage>
        <taxon>Bacteria</taxon>
        <taxon>Bacillati</taxon>
        <taxon>Actinomycetota</taxon>
        <taxon>Actinomycetes</taxon>
        <taxon>Pseudonocardiales</taxon>
        <taxon>Pseudonocardiaceae</taxon>
        <taxon>Saccharopolyspora</taxon>
    </lineage>
</organism>
<dbReference type="InterPro" id="IPR011990">
    <property type="entry name" value="TPR-like_helical_dom_sf"/>
</dbReference>
<evidence type="ECO:0000313" key="1">
    <source>
        <dbReference type="EMBL" id="MBB5157999.1"/>
    </source>
</evidence>
<comment type="caution">
    <text evidence="1">The sequence shown here is derived from an EMBL/GenBank/DDBJ whole genome shotgun (WGS) entry which is preliminary data.</text>
</comment>
<sequence>MVRSRDFAALPETTEALSRIVETIPPNDPQRSAAVNNLGNAMHLWFEAHGSAADLDDAIKYYREALDSARRNDRQRPLYWSNLALALFKQGRRSRRAELVEEAIVAFRQALQLSSRGSHQRVATLVQLADALWLHAELGGTETDEAVGVLHEAAADAPVDLPDRPMLLLRAGTTLLNCFSRDDDLEKLNTAVQLLYSAAEALPAGADSRLAICRLGIALRLRFDENGDPDDLRDAVDVLCHAAGESPHGEGILATLLFNLAGAAVEHFDCTTDRTALDQAIQVIDRSVDRLRAGDHRFASVLLAVSELQRRRFALTRDGRTLDVAVDFAAKAASCTDAPNEVRCCALRVFVSCLLCRFEHAGSDDDLARADAALAELERLAPADGPMRLGCWMQRGQLAMREHEHLHAKTALNTAITMYQRVLAAMPAEDPERAAVSLELGNALRRQSKQNRRRTYRLAYTTLRAAAQLRTAPAAARMRAAALAGRLAAETGRWEEAATMFKLAMGLFPMVTRFGPAPDAAQQHELSALLADTVACAVHDGTPKRAVELLEHGRNLLLARVGGAADEHAALAQEHPNIAADLQRVRRQLDYLPDNLLAAAVRRKAVHRQRRLADEWEQLVDEVRRRPGFGQYLEPTAFEQLSGAAAEGPVVLLNVSAYGSHALLVTAGEAVGLTLPNLDIRSTAKHTRLLLEANSAADVWAVLDWLWRSVAAPVFNVLSYYHVTAYGRVPAENQRWPRIWWCPTGPAAFLPLHAAGLEALPGRGRSVLERTVPSYTATLRSLLRARQADFPAGTARDPRVVLGNHATAHDEARLVARRWPATKVIELTESTRPTVLTTLTGPGPVHFACQGTQQAHDCSSSRLVGADDSPLALADLARLRGSAEFGYLSANEVTVAQGHPPCSITQLLPLLHHVAGFKHVIGPLWPIEDDTTIVEALYAELDDQAGLNPANAAEALHRTVREMRRLHPHDPRLWAAHVHVGP</sequence>
<reference evidence="1 2" key="1">
    <citation type="submission" date="2020-08" db="EMBL/GenBank/DDBJ databases">
        <title>Sequencing the genomes of 1000 actinobacteria strains.</title>
        <authorList>
            <person name="Klenk H.-P."/>
        </authorList>
    </citation>
    <scope>NUCLEOTIDE SEQUENCE [LARGE SCALE GENOMIC DNA]</scope>
    <source>
        <strain evidence="1 2">DSM 45584</strain>
    </source>
</reference>
<dbReference type="SUPFAM" id="SSF48452">
    <property type="entry name" value="TPR-like"/>
    <property type="match status" value="1"/>
</dbReference>
<name>A0A840QH78_9PSEU</name>
<dbReference type="Proteomes" id="UP000584374">
    <property type="component" value="Unassembled WGS sequence"/>
</dbReference>
<keyword evidence="2" id="KW-1185">Reference proteome</keyword>